<dbReference type="Proteomes" id="UP000886105">
    <property type="component" value="Unassembled WGS sequence"/>
</dbReference>
<gene>
    <name evidence="2" type="ORF">ENJ85_02260</name>
</gene>
<accession>A0A7C5WR97</accession>
<name>A0A7C5WR97_9DEIN</name>
<dbReference type="InterPro" id="IPR014914">
    <property type="entry name" value="RES_dom"/>
</dbReference>
<feature type="domain" description="RES" evidence="1">
    <location>
        <begin position="40"/>
        <end position="165"/>
    </location>
</feature>
<dbReference type="AlphaFoldDB" id="A0A7C5WR97"/>
<dbReference type="Pfam" id="PF08808">
    <property type="entry name" value="RES"/>
    <property type="match status" value="1"/>
</dbReference>
<comment type="caution">
    <text evidence="2">The sequence shown here is derived from an EMBL/GenBank/DDBJ whole genome shotgun (WGS) entry which is preliminary data.</text>
</comment>
<proteinExistence type="predicted"/>
<sequence length="189" mass="20869">MAARLRAGDGPDRSPAGRGLCLVAQRLLWRITRKDRVQGAFTGKGAAKHGGRWNEKGTPVVYIAESLAGAMVELLAYYNDVRTLETRVYFRLGVDEELIMGLDPSALPDDWRAFPYPPSTQKIGTLWHREAPSGGLRVPSVLIPETYYVLLNPEHPEFHRVSIDGPYPLAVDGRLAELVEAAYGREGKG</sequence>
<evidence type="ECO:0000313" key="2">
    <source>
        <dbReference type="EMBL" id="HHO57974.1"/>
    </source>
</evidence>
<protein>
    <submittedName>
        <fullName evidence="2">RES domain-containing protein</fullName>
    </submittedName>
</protein>
<dbReference type="EMBL" id="DRNZ01000147">
    <property type="protein sequence ID" value="HHO57974.1"/>
    <property type="molecule type" value="Genomic_DNA"/>
</dbReference>
<reference evidence="2" key="1">
    <citation type="journal article" date="2020" name="mSystems">
        <title>Genome- and Community-Level Interaction Insights into Carbon Utilization and Element Cycling Functions of Hydrothermarchaeota in Hydrothermal Sediment.</title>
        <authorList>
            <person name="Zhou Z."/>
            <person name="Liu Y."/>
            <person name="Xu W."/>
            <person name="Pan J."/>
            <person name="Luo Z.H."/>
            <person name="Li M."/>
        </authorList>
    </citation>
    <scope>NUCLEOTIDE SEQUENCE [LARGE SCALE GENOMIC DNA]</scope>
    <source>
        <strain evidence="2">HyVt-523</strain>
    </source>
</reference>
<evidence type="ECO:0000259" key="1">
    <source>
        <dbReference type="SMART" id="SM00953"/>
    </source>
</evidence>
<organism evidence="2">
    <name type="scientific">Oceanithermus profundus</name>
    <dbReference type="NCBI Taxonomy" id="187137"/>
    <lineage>
        <taxon>Bacteria</taxon>
        <taxon>Thermotogati</taxon>
        <taxon>Deinococcota</taxon>
        <taxon>Deinococci</taxon>
        <taxon>Thermales</taxon>
        <taxon>Thermaceae</taxon>
        <taxon>Oceanithermus</taxon>
    </lineage>
</organism>
<dbReference type="SMART" id="SM00953">
    <property type="entry name" value="RES"/>
    <property type="match status" value="1"/>
</dbReference>